<dbReference type="InterPro" id="IPR052036">
    <property type="entry name" value="Hydrolase/PRTase-associated"/>
</dbReference>
<dbReference type="Gene3D" id="3.40.1660.10">
    <property type="entry name" value="EreA-like (biosynthetic domain)"/>
    <property type="match status" value="1"/>
</dbReference>
<dbReference type="PANTHER" id="PTHR31299:SF0">
    <property type="entry name" value="ESTERASE, PUTATIVE (AFU_ORTHOLOGUE AFUA_1G05850)-RELATED"/>
    <property type="match status" value="1"/>
</dbReference>
<dbReference type="Pfam" id="PF05139">
    <property type="entry name" value="Erythro_esteras"/>
    <property type="match status" value="1"/>
</dbReference>
<protein>
    <submittedName>
        <fullName evidence="1">Erythromycin esterase family protein</fullName>
    </submittedName>
</protein>
<dbReference type="OrthoDB" id="9810066at2"/>
<dbReference type="Proteomes" id="UP000596202">
    <property type="component" value="Chromosome"/>
</dbReference>
<dbReference type="CDD" id="cd14728">
    <property type="entry name" value="Ere-like"/>
    <property type="match status" value="1"/>
</dbReference>
<gene>
    <name evidence="1" type="ORF">I6I88_03680</name>
</gene>
<accession>A0A9Q7E8P5</accession>
<organism evidence="1 2">
    <name type="scientific">Myroides odoratus</name>
    <name type="common">Flavobacterium odoratum</name>
    <dbReference type="NCBI Taxonomy" id="256"/>
    <lineage>
        <taxon>Bacteria</taxon>
        <taxon>Pseudomonadati</taxon>
        <taxon>Bacteroidota</taxon>
        <taxon>Flavobacteriia</taxon>
        <taxon>Flavobacteriales</taxon>
        <taxon>Flavobacteriaceae</taxon>
        <taxon>Myroides</taxon>
    </lineage>
</organism>
<dbReference type="EMBL" id="CP068108">
    <property type="protein sequence ID" value="QQU00871.1"/>
    <property type="molecule type" value="Genomic_DNA"/>
</dbReference>
<dbReference type="InterPro" id="IPR007815">
    <property type="entry name" value="Emycin_Estase"/>
</dbReference>
<dbReference type="SUPFAM" id="SSF159501">
    <property type="entry name" value="EreA/ChaN-like"/>
    <property type="match status" value="1"/>
</dbReference>
<sequence length="430" mass="50827">MQKTLILISLLLPFLFYAQKKETIDWITTNSITIEDANPDSELTFFHSNTPVKFEKARIYGFGEASHNTKEFFDLKAKFFKYLVKNKGLKVFIMEESYQAEAGINEWIKGGQGDKKTIGNNFKLIFWSTPEVIDLLEWMRNYNMEKPEEEQIRFYGMDMQSGHKINLEIRDFVSLNKLTVDEDLLVVADSCSTKEIDYYKPSDWWQLQTPKLQQLKEQILHSNLEKEKYQTIERALNYLISYTEYATTIKEKYPTSTEFRDLKMFENVKYIVDQQAENEKVFIWAHNEHINKKEMYYTGSDIINLGRHLKEYYQDDYYSVGFDFGTGSIKGYVTDKKKEPYWKTYHITKPFPNTYAKVLMAVDKPVFFIDMEDSYRNEPTSFFTKKSKYLMIGGGGYQPKPLHRILINKIYYEAYDGLIFVKEISPPAFK</sequence>
<reference evidence="1 2" key="1">
    <citation type="submission" date="2021-01" db="EMBL/GenBank/DDBJ databases">
        <title>FDA dAtabase for Regulatory Grade micrObial Sequences (FDA-ARGOS): Supporting development and validation of Infectious Disease Dx tests.</title>
        <authorList>
            <person name="Sproer C."/>
            <person name="Gronow S."/>
            <person name="Severitt S."/>
            <person name="Schroder I."/>
            <person name="Tallon L."/>
            <person name="Sadzewicz L."/>
            <person name="Zhao X."/>
            <person name="Boylan J."/>
            <person name="Ott S."/>
            <person name="Bowen H."/>
            <person name="Vavikolanu K."/>
            <person name="Mehta A."/>
            <person name="Aluvathingal J."/>
            <person name="Nadendla S."/>
            <person name="Lowell S."/>
            <person name="Myers T."/>
            <person name="Yan Y."/>
            <person name="Sichtig H."/>
        </authorList>
    </citation>
    <scope>NUCLEOTIDE SEQUENCE [LARGE SCALE GENOMIC DNA]</scope>
    <source>
        <strain evidence="1 2">FDAARGOS_1131</strain>
    </source>
</reference>
<dbReference type="Gene3D" id="1.20.1440.30">
    <property type="entry name" value="Biosynthetic Protein domain"/>
    <property type="match status" value="1"/>
</dbReference>
<dbReference type="AlphaFoldDB" id="A0A9Q7E8P5"/>
<name>A0A9Q7E8P5_MYROD</name>
<evidence type="ECO:0000313" key="1">
    <source>
        <dbReference type="EMBL" id="QQU00871.1"/>
    </source>
</evidence>
<dbReference type="RefSeq" id="WP_002990769.1">
    <property type="nucleotide sequence ID" value="NZ_CP068108.1"/>
</dbReference>
<dbReference type="PANTHER" id="PTHR31299">
    <property type="entry name" value="ESTERASE, PUTATIVE (AFU_ORTHOLOGUE AFUA_1G05850)-RELATED"/>
    <property type="match status" value="1"/>
</dbReference>
<dbReference type="Gene3D" id="3.30.1870.10">
    <property type="entry name" value="EreA-like, domain 2"/>
    <property type="match status" value="1"/>
</dbReference>
<evidence type="ECO:0000313" key="2">
    <source>
        <dbReference type="Proteomes" id="UP000596202"/>
    </source>
</evidence>
<dbReference type="GO" id="GO:0046677">
    <property type="term" value="P:response to antibiotic"/>
    <property type="evidence" value="ECO:0007669"/>
    <property type="project" value="InterPro"/>
</dbReference>
<dbReference type="GeneID" id="93526737"/>
<proteinExistence type="predicted"/>